<feature type="domain" description="Hypervirulence associated protein TUDOR" evidence="2">
    <location>
        <begin position="11"/>
        <end position="73"/>
    </location>
</feature>
<dbReference type="Pfam" id="PF11160">
    <property type="entry name" value="Hva1_TUDOR"/>
    <property type="match status" value="1"/>
</dbReference>
<feature type="region of interest" description="Disordered" evidence="1">
    <location>
        <begin position="1"/>
        <end position="78"/>
    </location>
</feature>
<evidence type="ECO:0000259" key="2">
    <source>
        <dbReference type="Pfam" id="PF11160"/>
    </source>
</evidence>
<dbReference type="InterPro" id="IPR021331">
    <property type="entry name" value="Hva1_TUDOR"/>
</dbReference>
<dbReference type="Proteomes" id="UP000054845">
    <property type="component" value="Unassembled WGS sequence"/>
</dbReference>
<evidence type="ECO:0000313" key="4">
    <source>
        <dbReference type="Proteomes" id="UP000054845"/>
    </source>
</evidence>
<protein>
    <recommendedName>
        <fullName evidence="2">Hypervirulence associated protein TUDOR domain-containing protein</fullName>
    </recommendedName>
</protein>
<accession>A0A0N7L9U1</accession>
<dbReference type="EMBL" id="CCYA01000248">
    <property type="protein sequence ID" value="CEH14730.1"/>
    <property type="molecule type" value="Genomic_DNA"/>
</dbReference>
<organism evidence="3 4">
    <name type="scientific">Ceraceosorus bombacis</name>
    <dbReference type="NCBI Taxonomy" id="401625"/>
    <lineage>
        <taxon>Eukaryota</taxon>
        <taxon>Fungi</taxon>
        <taxon>Dikarya</taxon>
        <taxon>Basidiomycota</taxon>
        <taxon>Ustilaginomycotina</taxon>
        <taxon>Exobasidiomycetes</taxon>
        <taxon>Ceraceosorales</taxon>
        <taxon>Ceraceosoraceae</taxon>
        <taxon>Ceraceosorus</taxon>
    </lineage>
</organism>
<dbReference type="Gene3D" id="2.30.30.1060">
    <property type="match status" value="1"/>
</dbReference>
<name>A0A0N7L9U1_9BASI</name>
<feature type="compositionally biased region" description="Basic and acidic residues" evidence="1">
    <location>
        <begin position="41"/>
        <end position="51"/>
    </location>
</feature>
<dbReference type="AlphaFoldDB" id="A0A0N7L9U1"/>
<evidence type="ECO:0000313" key="3">
    <source>
        <dbReference type="EMBL" id="CEH14730.1"/>
    </source>
</evidence>
<evidence type="ECO:0000256" key="1">
    <source>
        <dbReference type="SAM" id="MobiDB-lite"/>
    </source>
</evidence>
<reference evidence="3 4" key="1">
    <citation type="submission" date="2014-09" db="EMBL/GenBank/DDBJ databases">
        <authorList>
            <person name="Magalhaes I.L.F."/>
            <person name="Oliveira U."/>
            <person name="Santos F.R."/>
            <person name="Vidigal T.H.D.A."/>
            <person name="Brescovit A.D."/>
            <person name="Santos A.J."/>
        </authorList>
    </citation>
    <scope>NUCLEOTIDE SEQUENCE [LARGE SCALE GENOMIC DNA]</scope>
</reference>
<proteinExistence type="predicted"/>
<dbReference type="STRING" id="401625.A0A0N7L9U1"/>
<sequence>MTKAPQDLKEGDEVSWKWGQGHPKGEVKEVVEGEATATSKRGSEIKKKGDEDNPAVVIHTNSGSDGVKLASELDGVKP</sequence>
<keyword evidence="4" id="KW-1185">Reference proteome</keyword>
<dbReference type="OrthoDB" id="2131339at2759"/>
<feature type="compositionally biased region" description="Basic and acidic residues" evidence="1">
    <location>
        <begin position="1"/>
        <end position="15"/>
    </location>
</feature>